<proteinExistence type="predicted"/>
<accession>A0A4Z0ZB73</accession>
<dbReference type="Proteomes" id="UP000297716">
    <property type="component" value="Unassembled WGS sequence"/>
</dbReference>
<evidence type="ECO:0000256" key="1">
    <source>
        <dbReference type="SAM" id="Phobius"/>
    </source>
</evidence>
<gene>
    <name evidence="2" type="ORF">E0Z10_g565</name>
</gene>
<feature type="transmembrane region" description="Helical" evidence="1">
    <location>
        <begin position="97"/>
        <end position="120"/>
    </location>
</feature>
<keyword evidence="3" id="KW-1185">Reference proteome</keyword>
<dbReference type="AlphaFoldDB" id="A0A4Z0ZB73"/>
<protein>
    <submittedName>
        <fullName evidence="2">Uncharacterized protein</fullName>
    </submittedName>
</protein>
<dbReference type="OrthoDB" id="4698667at2759"/>
<comment type="caution">
    <text evidence="2">The sequence shown here is derived from an EMBL/GenBank/DDBJ whole genome shotgun (WGS) entry which is preliminary data.</text>
</comment>
<sequence>MEELFAFLIHILYQGVAVGIVVAIDKFVVRRRDAIVRTVRRLQATLSIPPCLSVVSDTAPGVTDESLRHGTELAVFLGLGSHVLFIAVAMTGKVKSLWGLVAGVVVPACVTISVWIYFICARQRFDGGERDTLDKGNGDNPGLRRSIGGMLGVV</sequence>
<reference evidence="2 3" key="1">
    <citation type="submission" date="2019-03" db="EMBL/GenBank/DDBJ databases">
        <title>Draft genome sequence of Xylaria hypoxylon DSM 108379, a ubiquitous saprotrophic-parasitic fungi on hardwood.</title>
        <authorList>
            <person name="Buettner E."/>
            <person name="Leonhardt S."/>
            <person name="Gebauer A.M."/>
            <person name="Liers C."/>
            <person name="Hofrichter M."/>
            <person name="Kellner H."/>
        </authorList>
    </citation>
    <scope>NUCLEOTIDE SEQUENCE [LARGE SCALE GENOMIC DNA]</scope>
    <source>
        <strain evidence="2 3">DSM 108379</strain>
    </source>
</reference>
<name>A0A4Z0ZB73_9PEZI</name>
<evidence type="ECO:0000313" key="2">
    <source>
        <dbReference type="EMBL" id="TGJ88233.1"/>
    </source>
</evidence>
<feature type="transmembrane region" description="Helical" evidence="1">
    <location>
        <begin position="6"/>
        <end position="24"/>
    </location>
</feature>
<evidence type="ECO:0000313" key="3">
    <source>
        <dbReference type="Proteomes" id="UP000297716"/>
    </source>
</evidence>
<dbReference type="EMBL" id="SKBN01000005">
    <property type="protein sequence ID" value="TGJ88233.1"/>
    <property type="molecule type" value="Genomic_DNA"/>
</dbReference>
<keyword evidence="1" id="KW-1133">Transmembrane helix</keyword>
<keyword evidence="1" id="KW-0472">Membrane</keyword>
<feature type="transmembrane region" description="Helical" evidence="1">
    <location>
        <begin position="73"/>
        <end position="91"/>
    </location>
</feature>
<keyword evidence="1" id="KW-0812">Transmembrane</keyword>
<organism evidence="2 3">
    <name type="scientific">Xylaria hypoxylon</name>
    <dbReference type="NCBI Taxonomy" id="37992"/>
    <lineage>
        <taxon>Eukaryota</taxon>
        <taxon>Fungi</taxon>
        <taxon>Dikarya</taxon>
        <taxon>Ascomycota</taxon>
        <taxon>Pezizomycotina</taxon>
        <taxon>Sordariomycetes</taxon>
        <taxon>Xylariomycetidae</taxon>
        <taxon>Xylariales</taxon>
        <taxon>Xylariaceae</taxon>
        <taxon>Xylaria</taxon>
    </lineage>
</organism>